<keyword evidence="2" id="KW-1185">Reference proteome</keyword>
<dbReference type="EMBL" id="JNOM01001060">
    <property type="protein sequence ID" value="KNG79823.1"/>
    <property type="molecule type" value="Genomic_DNA"/>
</dbReference>
<dbReference type="Proteomes" id="UP000037505">
    <property type="component" value="Unassembled WGS sequence"/>
</dbReference>
<sequence>MIGTAFLAVMNQESYTDIL</sequence>
<comment type="caution">
    <text evidence="1">The sequence shown here is derived from an EMBL/GenBank/DDBJ whole genome shotgun (WGS) entry which is preliminary data.</text>
</comment>
<gene>
    <name evidence="1" type="ORF">ANOM_011878</name>
</gene>
<evidence type="ECO:0000313" key="2">
    <source>
        <dbReference type="Proteomes" id="UP000037505"/>
    </source>
</evidence>
<reference evidence="1 2" key="1">
    <citation type="submission" date="2014-06" db="EMBL/GenBank/DDBJ databases">
        <title>The Genome of the Aflatoxigenic Filamentous Fungus Aspergillus nomius.</title>
        <authorList>
            <person name="Moore M.G."/>
            <person name="Shannon B.M."/>
            <person name="Brian M.M."/>
        </authorList>
    </citation>
    <scope>NUCLEOTIDE SEQUENCE [LARGE SCALE GENOMIC DNA]</scope>
    <source>
        <strain evidence="1 2">NRRL 13137</strain>
    </source>
</reference>
<proteinExistence type="predicted"/>
<name>A0A0L1IKV2_ASPN3</name>
<accession>A0A0L1IKV2</accession>
<evidence type="ECO:0000313" key="1">
    <source>
        <dbReference type="EMBL" id="KNG79823.1"/>
    </source>
</evidence>
<protein>
    <submittedName>
        <fullName evidence="1">Uncharacterized protein</fullName>
    </submittedName>
</protein>
<organism evidence="1 2">
    <name type="scientific">Aspergillus nomiae NRRL (strain ATCC 15546 / NRRL 13137 / CBS 260.88 / M93)</name>
    <dbReference type="NCBI Taxonomy" id="1509407"/>
    <lineage>
        <taxon>Eukaryota</taxon>
        <taxon>Fungi</taxon>
        <taxon>Dikarya</taxon>
        <taxon>Ascomycota</taxon>
        <taxon>Pezizomycotina</taxon>
        <taxon>Eurotiomycetes</taxon>
        <taxon>Eurotiomycetidae</taxon>
        <taxon>Eurotiales</taxon>
        <taxon>Aspergillaceae</taxon>
        <taxon>Aspergillus</taxon>
        <taxon>Aspergillus subgen. Circumdati</taxon>
    </lineage>
</organism>
<dbReference type="AlphaFoldDB" id="A0A0L1IKV2"/>